<dbReference type="PANTHER" id="PTHR30231">
    <property type="entry name" value="DNA POLYMERASE III SUBUNIT EPSILON"/>
    <property type="match status" value="1"/>
</dbReference>
<dbReference type="SMART" id="SM00479">
    <property type="entry name" value="EXOIII"/>
    <property type="match status" value="1"/>
</dbReference>
<dbReference type="RefSeq" id="WP_129893916.1">
    <property type="nucleotide sequence ID" value="NZ_CP035758.1"/>
</dbReference>
<proteinExistence type="predicted"/>
<dbReference type="KEGG" id="kbs:EPA93_45555"/>
<feature type="domain" description="Exonuclease" evidence="4">
    <location>
        <begin position="64"/>
        <end position="227"/>
    </location>
</feature>
<evidence type="ECO:0000313" key="5">
    <source>
        <dbReference type="EMBL" id="QBD82847.1"/>
    </source>
</evidence>
<dbReference type="OrthoDB" id="9803913at2"/>
<keyword evidence="2" id="KW-0378">Hydrolase</keyword>
<accession>A0A4P6K3K6</accession>
<protein>
    <submittedName>
        <fullName evidence="5">3'-5' exonuclease</fullName>
    </submittedName>
</protein>
<evidence type="ECO:0000259" key="4">
    <source>
        <dbReference type="SMART" id="SM00479"/>
    </source>
</evidence>
<dbReference type="InterPro" id="IPR013520">
    <property type="entry name" value="Ribonucl_H"/>
</dbReference>
<dbReference type="PANTHER" id="PTHR30231:SF4">
    <property type="entry name" value="PROTEIN NEN2"/>
    <property type="match status" value="1"/>
</dbReference>
<evidence type="ECO:0000313" key="6">
    <source>
        <dbReference type="Proteomes" id="UP000290365"/>
    </source>
</evidence>
<dbReference type="GO" id="GO:0008408">
    <property type="term" value="F:3'-5' exonuclease activity"/>
    <property type="evidence" value="ECO:0007669"/>
    <property type="project" value="TreeGrafter"/>
</dbReference>
<dbReference type="InterPro" id="IPR036397">
    <property type="entry name" value="RNaseH_sf"/>
</dbReference>
<keyword evidence="6" id="KW-1185">Reference proteome</keyword>
<reference evidence="5 6" key="1">
    <citation type="submission" date="2019-01" db="EMBL/GenBank/DDBJ databases">
        <title>Ktedonosporobacter rubrisoli SCAWS-G2.</title>
        <authorList>
            <person name="Huang Y."/>
            <person name="Yan B."/>
        </authorList>
    </citation>
    <scope>NUCLEOTIDE SEQUENCE [LARGE SCALE GENOMIC DNA]</scope>
    <source>
        <strain evidence="5 6">SCAWS-G2</strain>
    </source>
</reference>
<gene>
    <name evidence="5" type="ORF">EPA93_45555</name>
</gene>
<keyword evidence="1" id="KW-0540">Nuclease</keyword>
<dbReference type="SUPFAM" id="SSF53098">
    <property type="entry name" value="Ribonuclease H-like"/>
    <property type="match status" value="1"/>
</dbReference>
<dbReference type="CDD" id="cd06127">
    <property type="entry name" value="DEDDh"/>
    <property type="match status" value="1"/>
</dbReference>
<evidence type="ECO:0000256" key="1">
    <source>
        <dbReference type="ARBA" id="ARBA00022722"/>
    </source>
</evidence>
<organism evidence="5 6">
    <name type="scientific">Ktedonosporobacter rubrisoli</name>
    <dbReference type="NCBI Taxonomy" id="2509675"/>
    <lineage>
        <taxon>Bacteria</taxon>
        <taxon>Bacillati</taxon>
        <taxon>Chloroflexota</taxon>
        <taxon>Ktedonobacteria</taxon>
        <taxon>Ktedonobacterales</taxon>
        <taxon>Ktedonosporobacteraceae</taxon>
        <taxon>Ktedonosporobacter</taxon>
    </lineage>
</organism>
<evidence type="ECO:0000256" key="2">
    <source>
        <dbReference type="ARBA" id="ARBA00022801"/>
    </source>
</evidence>
<dbReference type="InterPro" id="IPR012337">
    <property type="entry name" value="RNaseH-like_sf"/>
</dbReference>
<dbReference type="GO" id="GO:0003676">
    <property type="term" value="F:nucleic acid binding"/>
    <property type="evidence" value="ECO:0007669"/>
    <property type="project" value="InterPro"/>
</dbReference>
<name>A0A4P6K3K6_KTERU</name>
<dbReference type="Proteomes" id="UP000290365">
    <property type="component" value="Chromosome"/>
</dbReference>
<evidence type="ECO:0000256" key="3">
    <source>
        <dbReference type="ARBA" id="ARBA00022839"/>
    </source>
</evidence>
<dbReference type="Pfam" id="PF00929">
    <property type="entry name" value="RNase_T"/>
    <property type="match status" value="1"/>
</dbReference>
<dbReference type="EMBL" id="CP035758">
    <property type="protein sequence ID" value="QBD82847.1"/>
    <property type="molecule type" value="Genomic_DNA"/>
</dbReference>
<dbReference type="AlphaFoldDB" id="A0A4P6K3K6"/>
<keyword evidence="3 5" id="KW-0269">Exonuclease</keyword>
<sequence length="236" mass="26960">MMTRGERNRWLRQHHYRWQQIKGAWILLGPDGWRATEQEAEQAILQRAAHPSPAQWARDIIRRRPLILDSETTGLDPARDEIIELALVELDGSVVLNTLIQCQGVIPEDATAVHGITHEMLRGQPGFPEVWQQLQPYFSRPLVIYNAAYDIPMLAYGALRYRLRMSRPDAHCLMCQYTEYRVGSEGSYQRLEVACRDFGIEKSTHRALADAQATRHVLLCLAAAEEEEAVTAGEER</sequence>
<dbReference type="Gene3D" id="3.30.420.10">
    <property type="entry name" value="Ribonuclease H-like superfamily/Ribonuclease H"/>
    <property type="match status" value="1"/>
</dbReference>